<evidence type="ECO:0000259" key="5">
    <source>
        <dbReference type="PROSITE" id="PS50113"/>
    </source>
</evidence>
<comment type="catalytic activity">
    <reaction evidence="1">
        <text>ATP + protein L-histidine = ADP + protein N-phospho-L-histidine.</text>
        <dbReference type="EC" id="2.7.13.3"/>
    </reaction>
</comment>
<keyword evidence="7" id="KW-1185">Reference proteome</keyword>
<dbReference type="OrthoDB" id="5291281at2"/>
<dbReference type="Pfam" id="PF02518">
    <property type="entry name" value="HATPase_c"/>
    <property type="match status" value="1"/>
</dbReference>
<gene>
    <name evidence="6" type="ORF">SAMN02745165_01019</name>
</gene>
<feature type="domain" description="PAC" evidence="5">
    <location>
        <begin position="326"/>
        <end position="376"/>
    </location>
</feature>
<dbReference type="RefSeq" id="WP_072906349.1">
    <property type="nucleotide sequence ID" value="NZ_FQZT01000003.1"/>
</dbReference>
<dbReference type="PANTHER" id="PTHR43065:SF42">
    <property type="entry name" value="TWO-COMPONENT SENSOR PPRA"/>
    <property type="match status" value="1"/>
</dbReference>
<dbReference type="CDD" id="cd00130">
    <property type="entry name" value="PAS"/>
    <property type="match status" value="2"/>
</dbReference>
<evidence type="ECO:0000313" key="7">
    <source>
        <dbReference type="Proteomes" id="UP000184171"/>
    </source>
</evidence>
<feature type="domain" description="PAS" evidence="4">
    <location>
        <begin position="255"/>
        <end position="300"/>
    </location>
</feature>
<dbReference type="SUPFAM" id="SSF55874">
    <property type="entry name" value="ATPase domain of HSP90 chaperone/DNA topoisomerase II/histidine kinase"/>
    <property type="match status" value="1"/>
</dbReference>
<evidence type="ECO:0000256" key="1">
    <source>
        <dbReference type="ARBA" id="ARBA00000085"/>
    </source>
</evidence>
<dbReference type="Gene3D" id="3.30.565.10">
    <property type="entry name" value="Histidine kinase-like ATPase, C-terminal domain"/>
    <property type="match status" value="1"/>
</dbReference>
<dbReference type="InterPro" id="IPR013656">
    <property type="entry name" value="PAS_4"/>
</dbReference>
<dbReference type="InterPro" id="IPR004358">
    <property type="entry name" value="Sig_transdc_His_kin-like_C"/>
</dbReference>
<accession>A0A1M6ESU7</accession>
<dbReference type="SMART" id="SM00387">
    <property type="entry name" value="HATPase_c"/>
    <property type="match status" value="1"/>
</dbReference>
<dbReference type="PRINTS" id="PR00344">
    <property type="entry name" value="BCTRLSENSOR"/>
</dbReference>
<dbReference type="PROSITE" id="PS50112">
    <property type="entry name" value="PAS"/>
    <property type="match status" value="1"/>
</dbReference>
<feature type="domain" description="PAC" evidence="5">
    <location>
        <begin position="195"/>
        <end position="247"/>
    </location>
</feature>
<dbReference type="Gene3D" id="3.30.450.20">
    <property type="entry name" value="PAS domain"/>
    <property type="match status" value="3"/>
</dbReference>
<dbReference type="Pfam" id="PF13188">
    <property type="entry name" value="PAS_8"/>
    <property type="match status" value="1"/>
</dbReference>
<dbReference type="Proteomes" id="UP000184171">
    <property type="component" value="Unassembled WGS sequence"/>
</dbReference>
<dbReference type="CDD" id="cd00075">
    <property type="entry name" value="HATPase"/>
    <property type="match status" value="1"/>
</dbReference>
<dbReference type="SUPFAM" id="SSF47384">
    <property type="entry name" value="Homodimeric domain of signal transducing histidine kinase"/>
    <property type="match status" value="1"/>
</dbReference>
<dbReference type="PANTHER" id="PTHR43065">
    <property type="entry name" value="SENSOR HISTIDINE KINASE"/>
    <property type="match status" value="1"/>
</dbReference>
<dbReference type="InterPro" id="IPR035965">
    <property type="entry name" value="PAS-like_dom_sf"/>
</dbReference>
<evidence type="ECO:0000259" key="3">
    <source>
        <dbReference type="PROSITE" id="PS50109"/>
    </source>
</evidence>
<dbReference type="NCBIfam" id="TIGR00229">
    <property type="entry name" value="sensory_box"/>
    <property type="match status" value="1"/>
</dbReference>
<dbReference type="Pfam" id="PF08448">
    <property type="entry name" value="PAS_4"/>
    <property type="match status" value="2"/>
</dbReference>
<dbReference type="SUPFAM" id="SSF55785">
    <property type="entry name" value="PYP-like sensor domain (PAS domain)"/>
    <property type="match status" value="3"/>
</dbReference>
<dbReference type="GO" id="GO:0000155">
    <property type="term" value="F:phosphorelay sensor kinase activity"/>
    <property type="evidence" value="ECO:0007669"/>
    <property type="project" value="InterPro"/>
</dbReference>
<dbReference type="InterPro" id="IPR000014">
    <property type="entry name" value="PAS"/>
</dbReference>
<dbReference type="InterPro" id="IPR003594">
    <property type="entry name" value="HATPase_dom"/>
</dbReference>
<name>A0A1M6ESU7_MALRU</name>
<dbReference type="InterPro" id="IPR036890">
    <property type="entry name" value="HATPase_C_sf"/>
</dbReference>
<evidence type="ECO:0000313" key="6">
    <source>
        <dbReference type="EMBL" id="SHI88561.1"/>
    </source>
</evidence>
<dbReference type="InterPro" id="IPR000700">
    <property type="entry name" value="PAS-assoc_C"/>
</dbReference>
<reference evidence="6 7" key="1">
    <citation type="submission" date="2016-11" db="EMBL/GenBank/DDBJ databases">
        <authorList>
            <person name="Jaros S."/>
            <person name="Januszkiewicz K."/>
            <person name="Wedrychowicz H."/>
        </authorList>
    </citation>
    <scope>NUCLEOTIDE SEQUENCE [LARGE SCALE GENOMIC DNA]</scope>
    <source>
        <strain evidence="6 7">DSM 5091</strain>
    </source>
</reference>
<dbReference type="PROSITE" id="PS50113">
    <property type="entry name" value="PAC"/>
    <property type="match status" value="2"/>
</dbReference>
<dbReference type="InterPro" id="IPR005467">
    <property type="entry name" value="His_kinase_dom"/>
</dbReference>
<dbReference type="PROSITE" id="PS50109">
    <property type="entry name" value="HIS_KIN"/>
    <property type="match status" value="1"/>
</dbReference>
<proteinExistence type="predicted"/>
<dbReference type="InterPro" id="IPR036097">
    <property type="entry name" value="HisK_dim/P_sf"/>
</dbReference>
<feature type="domain" description="Histidine kinase" evidence="3">
    <location>
        <begin position="389"/>
        <end position="627"/>
    </location>
</feature>
<dbReference type="InterPro" id="IPR001610">
    <property type="entry name" value="PAC"/>
</dbReference>
<dbReference type="STRING" id="1122189.SAMN02745165_01019"/>
<dbReference type="SMART" id="SM00091">
    <property type="entry name" value="PAS"/>
    <property type="match status" value="2"/>
</dbReference>
<dbReference type="Gene3D" id="1.10.287.130">
    <property type="match status" value="1"/>
</dbReference>
<sequence>MTQDFLTSEIFLQAGDALLLCDLQGQLLAANPAACKLLRMSGERLQQLTLQQLEVGGASPSRLLVPGLYALNLLCGDELNLPVEVRVSRIERTGEPDCLLLVARNISERSSEAGRLLEQNNLFSNIINNIPHSIYWKDRDLVYAGGNFNFAADVGLDSPQQLVGTTAEELPRGSEDSLLFQQCDQEVMIKDFPLLDFEEQHQREDGSLATLLTSRVPLKGPDGKVSGVLGIYTDITARRLAEMTLEKSEGRYKALSQEFQTVLDGIPDSLMLLDRDLKIVWANSNTSALLGDDFDDIPGRFCHQLWEHSDDPCDDCVARQSFASGKTVDAIRKHADGRIWGIKVCPIKDASGKVVNVVHLASDITEKKKLRDEADRAGRLAALGELSAGVAHEINNPNGLLLLNLPLLEDVFNDALPILQERFDREGEYTLAGLPFSMLREDLPRLLSELREGATRIRQIVDDLKNFVRSDPGELEGPFAIGPSIEKVLRLAGNTLKKSTDNFHYELADDLSLLKGNAAQIEQVLLNLLLNACNSLPDRQCAIELRVQMAQGRESMLIEVADQGCGISEADLPHVTDPFFTTRRELGGTGLGLSIAARIVREHGGRLHFASEPGQGTTVALELPTQKDETDDRFAG</sequence>
<protein>
    <recommendedName>
        <fullName evidence="2">histidine kinase</fullName>
        <ecNumber evidence="2">2.7.13.3</ecNumber>
    </recommendedName>
</protein>
<dbReference type="EC" id="2.7.13.3" evidence="2"/>
<evidence type="ECO:0000259" key="4">
    <source>
        <dbReference type="PROSITE" id="PS50112"/>
    </source>
</evidence>
<organism evidence="6 7">
    <name type="scientific">Malonomonas rubra DSM 5091</name>
    <dbReference type="NCBI Taxonomy" id="1122189"/>
    <lineage>
        <taxon>Bacteria</taxon>
        <taxon>Pseudomonadati</taxon>
        <taxon>Thermodesulfobacteriota</taxon>
        <taxon>Desulfuromonadia</taxon>
        <taxon>Desulfuromonadales</taxon>
        <taxon>Geopsychrobacteraceae</taxon>
        <taxon>Malonomonas</taxon>
    </lineage>
</organism>
<dbReference type="SMART" id="SM00086">
    <property type="entry name" value="PAC"/>
    <property type="match status" value="3"/>
</dbReference>
<evidence type="ECO:0000256" key="2">
    <source>
        <dbReference type="ARBA" id="ARBA00012438"/>
    </source>
</evidence>
<dbReference type="EMBL" id="FQZT01000003">
    <property type="protein sequence ID" value="SHI88561.1"/>
    <property type="molecule type" value="Genomic_DNA"/>
</dbReference>
<dbReference type="AlphaFoldDB" id="A0A1M6ESU7"/>